<comment type="catalytic activity">
    <reaction evidence="7">
        <text>DNA(n) + a 2'-deoxyribonucleoside 5'-triphosphate = DNA(n+1) + diphosphate</text>
        <dbReference type="Rhea" id="RHEA:22508"/>
        <dbReference type="Rhea" id="RHEA-COMP:17339"/>
        <dbReference type="Rhea" id="RHEA-COMP:17340"/>
        <dbReference type="ChEBI" id="CHEBI:33019"/>
        <dbReference type="ChEBI" id="CHEBI:61560"/>
        <dbReference type="ChEBI" id="CHEBI:173112"/>
        <dbReference type="EC" id="2.7.7.7"/>
    </reaction>
</comment>
<keyword evidence="3" id="KW-0548">Nucleotidyltransferase</keyword>
<dbReference type="GO" id="GO:0003677">
    <property type="term" value="F:DNA binding"/>
    <property type="evidence" value="ECO:0007669"/>
    <property type="project" value="InterPro"/>
</dbReference>
<dbReference type="OrthoDB" id="9804983at2"/>
<organism evidence="8 9">
    <name type="scientific">Sphingomonas aracearum</name>
    <dbReference type="NCBI Taxonomy" id="2283317"/>
    <lineage>
        <taxon>Bacteria</taxon>
        <taxon>Pseudomonadati</taxon>
        <taxon>Pseudomonadota</taxon>
        <taxon>Alphaproteobacteria</taxon>
        <taxon>Sphingomonadales</taxon>
        <taxon>Sphingomonadaceae</taxon>
        <taxon>Sphingomonas</taxon>
    </lineage>
</organism>
<dbReference type="PANTHER" id="PTHR34388:SF1">
    <property type="entry name" value="DNA POLYMERASE III SUBUNIT DELTA"/>
    <property type="match status" value="1"/>
</dbReference>
<comment type="similarity">
    <text evidence="6">Belongs to the DNA polymerase HolA subunit family.</text>
</comment>
<accession>A0A369VUV0</accession>
<dbReference type="Proteomes" id="UP000253918">
    <property type="component" value="Unassembled WGS sequence"/>
</dbReference>
<evidence type="ECO:0000256" key="4">
    <source>
        <dbReference type="ARBA" id="ARBA00022705"/>
    </source>
</evidence>
<evidence type="ECO:0000256" key="1">
    <source>
        <dbReference type="ARBA" id="ARBA00012417"/>
    </source>
</evidence>
<dbReference type="EC" id="2.7.7.7" evidence="1"/>
<keyword evidence="2" id="KW-0808">Transferase</keyword>
<evidence type="ECO:0000256" key="2">
    <source>
        <dbReference type="ARBA" id="ARBA00022679"/>
    </source>
</evidence>
<dbReference type="GO" id="GO:0003887">
    <property type="term" value="F:DNA-directed DNA polymerase activity"/>
    <property type="evidence" value="ECO:0007669"/>
    <property type="project" value="UniProtKB-KW"/>
</dbReference>
<evidence type="ECO:0000256" key="5">
    <source>
        <dbReference type="ARBA" id="ARBA00022932"/>
    </source>
</evidence>
<dbReference type="InterPro" id="IPR005790">
    <property type="entry name" value="DNA_polIII_delta"/>
</dbReference>
<gene>
    <name evidence="8" type="ORF">DVW87_14885</name>
</gene>
<evidence type="ECO:0000256" key="7">
    <source>
        <dbReference type="ARBA" id="ARBA00049244"/>
    </source>
</evidence>
<comment type="caution">
    <text evidence="8">The sequence shown here is derived from an EMBL/GenBank/DDBJ whole genome shotgun (WGS) entry which is preliminary data.</text>
</comment>
<sequence>MKASAAQVRAALERGGGDVRLFLLFGPDESGAQDLAALLARTMGPGAERVDLEPAQLRGNPGRLADEAAALSLFGDKRHIRVAGAGEESVEAVSLLLDAPRAGNPAVMIAPSIKAASKLAKLALGHPAAMALALYAPEGQAAEQMVAQIARDAGLRPAAETLPRIAAAAGNDRAVITREIEKLALFLDADPERPRDLDMAALEAVGADLGEAEIGVAVDAALDGRCEEAGAELTRLAETGTSPIPVLRALVRRLMTLAELRAEVDGGAAPARVVEGVFFRDRPVIARALTRWTAPAIARAIDRLRAAERATVFSGETGEVIAAEAMLAVARQSARRR</sequence>
<dbReference type="SUPFAM" id="SSF48019">
    <property type="entry name" value="post-AAA+ oligomerization domain-like"/>
    <property type="match status" value="1"/>
</dbReference>
<proteinExistence type="inferred from homology"/>
<evidence type="ECO:0000256" key="3">
    <source>
        <dbReference type="ARBA" id="ARBA00022695"/>
    </source>
</evidence>
<dbReference type="Gene3D" id="1.20.272.10">
    <property type="match status" value="1"/>
</dbReference>
<evidence type="ECO:0000313" key="9">
    <source>
        <dbReference type="Proteomes" id="UP000253918"/>
    </source>
</evidence>
<reference evidence="8 9" key="1">
    <citation type="submission" date="2018-07" db="EMBL/GenBank/DDBJ databases">
        <title>a novel species of Sphingomonas isolated from the rhizosphere soil of Araceae plant.</title>
        <authorList>
            <person name="Zhiyong W."/>
            <person name="Qinglan Z."/>
            <person name="Zhiwei F."/>
            <person name="Ding X."/>
            <person name="Gejiao W."/>
            <person name="Shixue Z."/>
        </authorList>
    </citation>
    <scope>NUCLEOTIDE SEQUENCE [LARGE SCALE GENOMIC DNA]</scope>
    <source>
        <strain evidence="8 9">WZY 27</strain>
    </source>
</reference>
<evidence type="ECO:0000313" key="8">
    <source>
        <dbReference type="EMBL" id="RDE04852.1"/>
    </source>
</evidence>
<keyword evidence="5" id="KW-0239">DNA-directed DNA polymerase</keyword>
<evidence type="ECO:0000256" key="6">
    <source>
        <dbReference type="ARBA" id="ARBA00034754"/>
    </source>
</evidence>
<keyword evidence="9" id="KW-1185">Reference proteome</keyword>
<dbReference type="PANTHER" id="PTHR34388">
    <property type="entry name" value="DNA POLYMERASE III SUBUNIT DELTA"/>
    <property type="match status" value="1"/>
</dbReference>
<dbReference type="EMBL" id="QQNB01000003">
    <property type="protein sequence ID" value="RDE04852.1"/>
    <property type="molecule type" value="Genomic_DNA"/>
</dbReference>
<dbReference type="InterPro" id="IPR008921">
    <property type="entry name" value="DNA_pol3_clamp-load_cplx_C"/>
</dbReference>
<keyword evidence="4" id="KW-0235">DNA replication</keyword>
<dbReference type="GO" id="GO:0006261">
    <property type="term" value="P:DNA-templated DNA replication"/>
    <property type="evidence" value="ECO:0007669"/>
    <property type="project" value="TreeGrafter"/>
</dbReference>
<dbReference type="GO" id="GO:0009360">
    <property type="term" value="C:DNA polymerase III complex"/>
    <property type="evidence" value="ECO:0007669"/>
    <property type="project" value="TreeGrafter"/>
</dbReference>
<protein>
    <recommendedName>
        <fullName evidence="1">DNA-directed DNA polymerase</fullName>
        <ecNumber evidence="1">2.7.7.7</ecNumber>
    </recommendedName>
</protein>
<name>A0A369VUV0_9SPHN</name>
<dbReference type="NCBIfam" id="TIGR01128">
    <property type="entry name" value="holA"/>
    <property type="match status" value="1"/>
</dbReference>
<dbReference type="AlphaFoldDB" id="A0A369VUV0"/>
<dbReference type="RefSeq" id="WP_114688590.1">
    <property type="nucleotide sequence ID" value="NZ_QQNB01000003.1"/>
</dbReference>